<evidence type="ECO:0000313" key="1">
    <source>
        <dbReference type="EMBL" id="RNL37894.1"/>
    </source>
</evidence>
<dbReference type="Proteomes" id="UP000278327">
    <property type="component" value="Unassembled WGS sequence"/>
</dbReference>
<proteinExistence type="predicted"/>
<sequence>MTAYEFEYNGTTYTMEFDRDAVKAAEAAFGFDVSNVNTPSTTNMENLFHASLLKHHPNIKPSTVSMLYAPQSDKVGLFQDLVSMYMETVVTLLVDGDEGKAVSRRKIG</sequence>
<evidence type="ECO:0000313" key="2">
    <source>
        <dbReference type="Proteomes" id="UP000278327"/>
    </source>
</evidence>
<dbReference type="RefSeq" id="WP_117284367.1">
    <property type="nucleotide sequence ID" value="NZ_JAMTCE010000006.1"/>
</dbReference>
<accession>A0A3N0ATA5</accession>
<reference evidence="1 2" key="1">
    <citation type="journal article" date="2019" name="Microbiol. Resour. Announc.">
        <title>Draft Genome Sequences of Type Strains of Gordonibacter faecihominis, Paraeggerthella hongkongensis, Parvibacter caecicola,Slackia equolifaciens, Slackia faecicanis, and Slackia isoflavoniconvertens.</title>
        <authorList>
            <person name="Danylec N."/>
            <person name="Stoll D.A."/>
            <person name="Dotsch A."/>
            <person name="Huch M."/>
        </authorList>
    </citation>
    <scope>NUCLEOTIDE SEQUENCE [LARGE SCALE GENOMIC DNA]</scope>
    <source>
        <strain evidence="1 2">DSM 18785</strain>
    </source>
</reference>
<dbReference type="InterPro" id="IPR032481">
    <property type="entry name" value="DUF5055"/>
</dbReference>
<protein>
    <submittedName>
        <fullName evidence="1">Uncharacterized protein</fullName>
    </submittedName>
</protein>
<name>A0A3N0ATA5_9ACTN</name>
<dbReference type="AlphaFoldDB" id="A0A3N0ATA5"/>
<dbReference type="EMBL" id="QICA01000009">
    <property type="protein sequence ID" value="RNL37894.1"/>
    <property type="molecule type" value="Genomic_DNA"/>
</dbReference>
<dbReference type="Pfam" id="PF16478">
    <property type="entry name" value="DUF5055"/>
    <property type="match status" value="1"/>
</dbReference>
<comment type="caution">
    <text evidence="1">The sequence shown here is derived from an EMBL/GenBank/DDBJ whole genome shotgun (WGS) entry which is preliminary data.</text>
</comment>
<keyword evidence="2" id="KW-1185">Reference proteome</keyword>
<gene>
    <name evidence="1" type="ORF">DMP10_06430</name>
</gene>
<organism evidence="1 2">
    <name type="scientific">Adlercreutzia equolifaciens subsp. celatus DSM 18785</name>
    <dbReference type="NCBI Taxonomy" id="1121021"/>
    <lineage>
        <taxon>Bacteria</taxon>
        <taxon>Bacillati</taxon>
        <taxon>Actinomycetota</taxon>
        <taxon>Coriobacteriia</taxon>
        <taxon>Eggerthellales</taxon>
        <taxon>Eggerthellaceae</taxon>
        <taxon>Adlercreutzia</taxon>
    </lineage>
</organism>